<dbReference type="GO" id="GO:0032366">
    <property type="term" value="P:intracellular sterol transport"/>
    <property type="evidence" value="ECO:0007669"/>
    <property type="project" value="TreeGrafter"/>
</dbReference>
<dbReference type="PANTHER" id="PTHR23319:SF4">
    <property type="entry name" value="GRAM DOMAIN CONTAINING 1B, ISOFORM E"/>
    <property type="match status" value="1"/>
</dbReference>
<feature type="compositionally biased region" description="Low complexity" evidence="7">
    <location>
        <begin position="98"/>
        <end position="121"/>
    </location>
</feature>
<dbReference type="Gene3D" id="2.30.29.30">
    <property type="entry name" value="Pleckstrin-homology domain (PH domain)/Phosphotyrosine-binding domain (PTB)"/>
    <property type="match status" value="1"/>
</dbReference>
<dbReference type="InterPro" id="IPR004182">
    <property type="entry name" value="GRAM"/>
</dbReference>
<evidence type="ECO:0000259" key="8">
    <source>
        <dbReference type="PROSITE" id="PS51778"/>
    </source>
</evidence>
<dbReference type="InterPro" id="IPR011993">
    <property type="entry name" value="PH-like_dom_sf"/>
</dbReference>
<name>A0A2S5B8K8_9BASI</name>
<protein>
    <recommendedName>
        <fullName evidence="8">VASt domain-containing protein</fullName>
    </recommendedName>
</protein>
<evidence type="ECO:0000313" key="10">
    <source>
        <dbReference type="Proteomes" id="UP000237144"/>
    </source>
</evidence>
<dbReference type="GO" id="GO:0005739">
    <property type="term" value="C:mitochondrion"/>
    <property type="evidence" value="ECO:0007669"/>
    <property type="project" value="TreeGrafter"/>
</dbReference>
<feature type="compositionally biased region" description="Low complexity" evidence="7">
    <location>
        <begin position="292"/>
        <end position="304"/>
    </location>
</feature>
<dbReference type="Proteomes" id="UP000237144">
    <property type="component" value="Unassembled WGS sequence"/>
</dbReference>
<feature type="compositionally biased region" description="Polar residues" evidence="7">
    <location>
        <begin position="894"/>
        <end position="907"/>
    </location>
</feature>
<dbReference type="GO" id="GO:0140268">
    <property type="term" value="C:endoplasmic reticulum-plasma membrane contact site"/>
    <property type="evidence" value="ECO:0007669"/>
    <property type="project" value="TreeGrafter"/>
</dbReference>
<feature type="compositionally biased region" description="Low complexity" evidence="7">
    <location>
        <begin position="652"/>
        <end position="665"/>
    </location>
</feature>
<keyword evidence="10" id="KW-1185">Reference proteome</keyword>
<feature type="compositionally biased region" description="Acidic residues" evidence="7">
    <location>
        <begin position="594"/>
        <end position="604"/>
    </location>
</feature>
<feature type="compositionally biased region" description="Low complexity" evidence="7">
    <location>
        <begin position="10"/>
        <end position="35"/>
    </location>
</feature>
<reference evidence="9 10" key="1">
    <citation type="journal article" date="2018" name="Front. Microbiol.">
        <title>Prospects for Fungal Bioremediation of Acidic Radioactive Waste Sites: Characterization and Genome Sequence of Rhodotorula taiwanensis MD1149.</title>
        <authorList>
            <person name="Tkavc R."/>
            <person name="Matrosova V.Y."/>
            <person name="Grichenko O.E."/>
            <person name="Gostincar C."/>
            <person name="Volpe R.P."/>
            <person name="Klimenkova P."/>
            <person name="Gaidamakova E.K."/>
            <person name="Zhou C.E."/>
            <person name="Stewart B.J."/>
            <person name="Lyman M.G."/>
            <person name="Malfatti S.A."/>
            <person name="Rubinfeld B."/>
            <person name="Courtot M."/>
            <person name="Singh J."/>
            <person name="Dalgard C.L."/>
            <person name="Hamilton T."/>
            <person name="Frey K.G."/>
            <person name="Gunde-Cimerman N."/>
            <person name="Dugan L."/>
            <person name="Daly M.J."/>
        </authorList>
    </citation>
    <scope>NUCLEOTIDE SEQUENCE [LARGE SCALE GENOMIC DNA]</scope>
    <source>
        <strain evidence="9 10">MD1149</strain>
    </source>
</reference>
<dbReference type="InterPro" id="IPR051482">
    <property type="entry name" value="Cholesterol_transport"/>
</dbReference>
<evidence type="ECO:0000256" key="7">
    <source>
        <dbReference type="SAM" id="MobiDB-lite"/>
    </source>
</evidence>
<feature type="coiled-coil region" evidence="6">
    <location>
        <begin position="1051"/>
        <end position="1078"/>
    </location>
</feature>
<feature type="compositionally biased region" description="Low complexity" evidence="7">
    <location>
        <begin position="1014"/>
        <end position="1032"/>
    </location>
</feature>
<keyword evidence="6" id="KW-0175">Coiled coil</keyword>
<feature type="compositionally biased region" description="Low complexity" evidence="7">
    <location>
        <begin position="389"/>
        <end position="399"/>
    </location>
</feature>
<dbReference type="CDD" id="cd13220">
    <property type="entry name" value="PH-GRAM_GRAMDC"/>
    <property type="match status" value="1"/>
</dbReference>
<dbReference type="AlphaFoldDB" id="A0A2S5B8K8"/>
<dbReference type="Pfam" id="PF02893">
    <property type="entry name" value="GRAM"/>
    <property type="match status" value="1"/>
</dbReference>
<proteinExistence type="inferred from homology"/>
<feature type="region of interest" description="Disordered" evidence="7">
    <location>
        <begin position="1"/>
        <end position="157"/>
    </location>
</feature>
<accession>A0A2S5B8K8</accession>
<feature type="compositionally biased region" description="Basic residues" evidence="7">
    <location>
        <begin position="626"/>
        <end position="641"/>
    </location>
</feature>
<comment type="similarity">
    <text evidence="2">Belongs to the YSP2 family.</text>
</comment>
<feature type="region of interest" description="Disordered" evidence="7">
    <location>
        <begin position="1014"/>
        <end position="1046"/>
    </location>
</feature>
<dbReference type="GO" id="GO:0032934">
    <property type="term" value="F:sterol binding"/>
    <property type="evidence" value="ECO:0007669"/>
    <property type="project" value="TreeGrafter"/>
</dbReference>
<dbReference type="PROSITE" id="PS51778">
    <property type="entry name" value="VAST"/>
    <property type="match status" value="1"/>
</dbReference>
<evidence type="ECO:0000256" key="5">
    <source>
        <dbReference type="ARBA" id="ARBA00023136"/>
    </source>
</evidence>
<keyword evidence="3" id="KW-0812">Transmembrane</keyword>
<dbReference type="EMBL" id="PJQD01000041">
    <property type="protein sequence ID" value="POY73106.1"/>
    <property type="molecule type" value="Genomic_DNA"/>
</dbReference>
<organism evidence="9 10">
    <name type="scientific">Rhodotorula taiwanensis</name>
    <dbReference type="NCBI Taxonomy" id="741276"/>
    <lineage>
        <taxon>Eukaryota</taxon>
        <taxon>Fungi</taxon>
        <taxon>Dikarya</taxon>
        <taxon>Basidiomycota</taxon>
        <taxon>Pucciniomycotina</taxon>
        <taxon>Microbotryomycetes</taxon>
        <taxon>Sporidiobolales</taxon>
        <taxon>Sporidiobolaceae</taxon>
        <taxon>Rhodotorula</taxon>
    </lineage>
</organism>
<dbReference type="OrthoDB" id="2162691at2759"/>
<dbReference type="Pfam" id="PF16016">
    <property type="entry name" value="VASt"/>
    <property type="match status" value="1"/>
</dbReference>
<dbReference type="PANTHER" id="PTHR23319">
    <property type="entry name" value="GRAM DOMAIN CONTAINING 1B, ISOFORM E"/>
    <property type="match status" value="1"/>
</dbReference>
<evidence type="ECO:0000256" key="1">
    <source>
        <dbReference type="ARBA" id="ARBA00004167"/>
    </source>
</evidence>
<feature type="region of interest" description="Disordered" evidence="7">
    <location>
        <begin position="186"/>
        <end position="209"/>
    </location>
</feature>
<evidence type="ECO:0000256" key="6">
    <source>
        <dbReference type="SAM" id="Coils"/>
    </source>
</evidence>
<dbReference type="GO" id="GO:0005886">
    <property type="term" value="C:plasma membrane"/>
    <property type="evidence" value="ECO:0007669"/>
    <property type="project" value="TreeGrafter"/>
</dbReference>
<dbReference type="GO" id="GO:0120015">
    <property type="term" value="F:sterol transfer activity"/>
    <property type="evidence" value="ECO:0007669"/>
    <property type="project" value="TreeGrafter"/>
</dbReference>
<gene>
    <name evidence="9" type="ORF">BMF94_3844</name>
</gene>
<dbReference type="STRING" id="741276.A0A2S5B8K8"/>
<evidence type="ECO:0000256" key="3">
    <source>
        <dbReference type="ARBA" id="ARBA00022692"/>
    </source>
</evidence>
<keyword evidence="4" id="KW-1133">Transmembrane helix</keyword>
<comment type="subcellular location">
    <subcellularLocation>
        <location evidence="1">Membrane</location>
        <topology evidence="1">Single-pass membrane protein</topology>
    </subcellularLocation>
</comment>
<feature type="domain" description="VASt" evidence="8">
    <location>
        <begin position="696"/>
        <end position="867"/>
    </location>
</feature>
<feature type="region of interest" description="Disordered" evidence="7">
    <location>
        <begin position="588"/>
        <end position="691"/>
    </location>
</feature>
<dbReference type="GO" id="GO:0032541">
    <property type="term" value="C:cortical endoplasmic reticulum"/>
    <property type="evidence" value="ECO:0007669"/>
    <property type="project" value="TreeGrafter"/>
</dbReference>
<comment type="caution">
    <text evidence="9">The sequence shown here is derived from an EMBL/GenBank/DDBJ whole genome shotgun (WGS) entry which is preliminary data.</text>
</comment>
<feature type="compositionally biased region" description="Polar residues" evidence="7">
    <location>
        <begin position="1033"/>
        <end position="1045"/>
    </location>
</feature>
<dbReference type="InterPro" id="IPR031968">
    <property type="entry name" value="VASt"/>
</dbReference>
<feature type="region of interest" description="Disordered" evidence="7">
    <location>
        <begin position="380"/>
        <end position="399"/>
    </location>
</feature>
<sequence>MLSRLKRRAASSASQGGETSPSTAGASTSSPSSSAIFRGSNDPPSFGRAPSPPSSRTVSPERTRKPNRHSFATPIKTGYDTAEASDEVGRTLSPNRVYASGGRTSRSSSISSYAGPPAAGSRRSLALPSPTSPAATSGGDDQIGHGSLSLDQVSPVTGGSTAPMTLVVHAPELMRLDDDGQEWLDDNAATPVMPPGSEQRTPLAPPRSLSVPTAQTLATVGGSGHVEHRHRALTTGDVRFVPPPDTSNGLDALAAINFPPGTSDTKRASLSASLDARLRDQTRSASLSPDASRNNSRSVSRRNSFQIEEAAVRRGRSATTTSPSRERSKSAAKNGIASALAFSGVALASPNQTLRVPSSSNAGPVSPVATEFGERKLYPTLHEPPYEPAAPGEGASAPAMSARNSLESHMSPGLGATDTEEYLEYRSTYGEHASAFLSMDQLGDFDDVVSQLGTGYAVASSKRNAEFHALFKHIPDDDYLIEDYGCALQREILIQGRLYISEHHLSFNANIFGWVTSLTIPFSEVVSIEKRMTAYVIPNAIQITTLHARHIFASFLSRDTTYDLIGNIWRMVHPVVPMSAALPDSMSTHAHIDSDEDGADDDNCPDAGVVNASGVDTHQSGERRVRDRAKRKLKGLSGRKRGGTDATDKSTGSAISAGAAGSAPAVDAKRKDRESSATSISQPHAPTVDTCPTLKNLKEVCMDTTFPGKPEKIYNLMFTSGFMKIFWAENQKLTEIQIGDWAPQSSGSNLLARSMSYIKPLNGSIGPRQTKCLITDESAHVDFDDFVCVITTTRTPDVPSGSAFAVKTRTSMTWGAGNKCRVVVTTGVEWSKSSFIKGIIEKSAIEGQKQYHADLEKAMRSYISTHRNEFVEEGQDPDTAAASEAAEQEEAHTESGSPADSASTTTPFKPESTGPVGLLSPVWATVEPVLQALAQQSPTSLALGAIVVVLLLSNLWTLRGRDDVHDLHPAERARRRVLARQGLPTGGVDAGPEEDVAKAVRDVLDNYFAAAQAGVKPSPSGSSGSIPSAATSQPVNSDLATNRVTSGDAELEELAALLDRVEQRAQRLRSELEQRRTAAAT</sequence>
<evidence type="ECO:0000256" key="4">
    <source>
        <dbReference type="ARBA" id="ARBA00022989"/>
    </source>
</evidence>
<evidence type="ECO:0000313" key="9">
    <source>
        <dbReference type="EMBL" id="POY73106.1"/>
    </source>
</evidence>
<feature type="region of interest" description="Disordered" evidence="7">
    <location>
        <begin position="279"/>
        <end position="332"/>
    </location>
</feature>
<dbReference type="GO" id="GO:0005789">
    <property type="term" value="C:endoplasmic reticulum membrane"/>
    <property type="evidence" value="ECO:0007669"/>
    <property type="project" value="TreeGrafter"/>
</dbReference>
<dbReference type="SMART" id="SM00568">
    <property type="entry name" value="GRAM"/>
    <property type="match status" value="1"/>
</dbReference>
<evidence type="ECO:0000256" key="2">
    <source>
        <dbReference type="ARBA" id="ARBA00006582"/>
    </source>
</evidence>
<feature type="region of interest" description="Disordered" evidence="7">
    <location>
        <begin position="872"/>
        <end position="914"/>
    </location>
</feature>
<keyword evidence="5" id="KW-0472">Membrane</keyword>